<dbReference type="SUPFAM" id="SSF50939">
    <property type="entry name" value="Sialidases"/>
    <property type="match status" value="1"/>
</dbReference>
<dbReference type="CDD" id="cd15482">
    <property type="entry name" value="Sialidase_non-viral"/>
    <property type="match status" value="1"/>
</dbReference>
<dbReference type="Proteomes" id="UP000217177">
    <property type="component" value="Chromosome"/>
</dbReference>
<feature type="transmembrane region" description="Helical" evidence="1">
    <location>
        <begin position="23"/>
        <end position="43"/>
    </location>
</feature>
<protein>
    <submittedName>
        <fullName evidence="2">Sialidase</fullName>
    </submittedName>
</protein>
<sequence>MSDDFYHDDPIEKNSRSIFNNKFLTSFVVVIAAAFFFQSTLAANLSINSGQSVEFGQGIAVSTVCDSTVTLTPYSSFVNGSSSGTFYFSAFQLSNIDAAACSGVTFTIKAYDNSSSSPLTLFSTNTSASITDNNSSFEVAANQSGLSLADSQTAGSFTASFASPAALSSNVYKITVETSGNPPPPNDNGSASLSLNTTFTKVGSSDLYPSIASASAGSRLYAVSGNSVHISTDTGTTWSTTSLPYPSMSIVTSANGMTVAAAGAYGRLYLSTDGGVSWNLKYAYDGYSSFEYMTMSQNGSSIFTSDGYDAIFPSTNNGRVYKFSADSGTTWQNIQRASIESAYAVAMKSDASTLYVAHYNGQIWKSNNSGSTWNVLSGAGSRYWKGFAVSGNGSYILGAAHNDFVYLSSDGGTNWNKLSTPISSYWQTASMTSDGRVMAVASANGDIYASVDYGSTWNEITGVGTGSNYWYSSAISSDGKYLFLGKYSYGSGDSIYKILIPGA</sequence>
<keyword evidence="1" id="KW-1133">Transmembrane helix</keyword>
<gene>
    <name evidence="2" type="ORF">A1sIA79_05685</name>
</gene>
<keyword evidence="1" id="KW-0472">Membrane</keyword>
<name>A0ABM6MFL1_9ACTN</name>
<reference evidence="2 3" key="1">
    <citation type="submission" date="2016-07" db="EMBL/GenBank/DDBJ databases">
        <title>High microdiversification within the ubiquitous acI lineage of Actinobacteria.</title>
        <authorList>
            <person name="Neuenschwander S.M."/>
            <person name="Salcher M."/>
            <person name="Ghai R."/>
            <person name="Pernthaler J."/>
        </authorList>
    </citation>
    <scope>NUCLEOTIDE SEQUENCE [LARGE SCALE GENOMIC DNA]</scope>
    <source>
        <strain evidence="2">MMS-IA-79</strain>
    </source>
</reference>
<dbReference type="RefSeq" id="WP_095675238.1">
    <property type="nucleotide sequence ID" value="NZ_CP016774.1"/>
</dbReference>
<keyword evidence="3" id="KW-1185">Reference proteome</keyword>
<dbReference type="InterPro" id="IPR036278">
    <property type="entry name" value="Sialidase_sf"/>
</dbReference>
<dbReference type="InterPro" id="IPR015943">
    <property type="entry name" value="WD40/YVTN_repeat-like_dom_sf"/>
</dbReference>
<accession>A0ABM6MFL1</accession>
<evidence type="ECO:0000313" key="2">
    <source>
        <dbReference type="EMBL" id="ASY17687.1"/>
    </source>
</evidence>
<evidence type="ECO:0000256" key="1">
    <source>
        <dbReference type="SAM" id="Phobius"/>
    </source>
</evidence>
<evidence type="ECO:0000313" key="3">
    <source>
        <dbReference type="Proteomes" id="UP000217177"/>
    </source>
</evidence>
<dbReference type="Gene3D" id="2.130.10.10">
    <property type="entry name" value="YVTN repeat-like/Quinoprotein amine dehydrogenase"/>
    <property type="match status" value="2"/>
</dbReference>
<proteinExistence type="predicted"/>
<organism evidence="2 3">
    <name type="scientific">Candidatus Planktophila versatilis</name>
    <dbReference type="NCBI Taxonomy" id="1884905"/>
    <lineage>
        <taxon>Bacteria</taxon>
        <taxon>Bacillati</taxon>
        <taxon>Actinomycetota</taxon>
        <taxon>Actinomycetes</taxon>
        <taxon>Candidatus Nanopelagicales</taxon>
        <taxon>Candidatus Nanopelagicaceae</taxon>
        <taxon>Candidatus Planktophila</taxon>
    </lineage>
</organism>
<dbReference type="EMBL" id="CP016774">
    <property type="protein sequence ID" value="ASY17687.1"/>
    <property type="molecule type" value="Genomic_DNA"/>
</dbReference>
<keyword evidence="1" id="KW-0812">Transmembrane</keyword>